<protein>
    <submittedName>
        <fullName evidence="6">Transcriptional regulator, CdaR</fullName>
    </submittedName>
</protein>
<evidence type="ECO:0000256" key="2">
    <source>
        <dbReference type="SAM" id="MobiDB-lite"/>
    </source>
</evidence>
<evidence type="ECO:0000259" key="3">
    <source>
        <dbReference type="Pfam" id="PF13556"/>
    </source>
</evidence>
<feature type="domain" description="RsbT co-antagonist protein RsbRD N-terminal" evidence="4">
    <location>
        <begin position="71"/>
        <end position="179"/>
    </location>
</feature>
<dbReference type="InterPro" id="IPR051448">
    <property type="entry name" value="CdaR-like_regulators"/>
</dbReference>
<organism evidence="6 7">
    <name type="scientific">Kineococcus radiotolerans (strain ATCC BAA-149 / DSM 14245 / SRS30216)</name>
    <dbReference type="NCBI Taxonomy" id="266940"/>
    <lineage>
        <taxon>Bacteria</taxon>
        <taxon>Bacillati</taxon>
        <taxon>Actinomycetota</taxon>
        <taxon>Actinomycetes</taxon>
        <taxon>Kineosporiales</taxon>
        <taxon>Kineosporiaceae</taxon>
        <taxon>Kineococcus</taxon>
    </lineage>
</organism>
<dbReference type="Pfam" id="PF13556">
    <property type="entry name" value="HTH_30"/>
    <property type="match status" value="1"/>
</dbReference>
<proteinExistence type="inferred from homology"/>
<dbReference type="AlphaFoldDB" id="A6W993"/>
<evidence type="ECO:0000259" key="4">
    <source>
        <dbReference type="Pfam" id="PF14361"/>
    </source>
</evidence>
<feature type="domain" description="CdaR GGDEF-like" evidence="5">
    <location>
        <begin position="189"/>
        <end position="312"/>
    </location>
</feature>
<evidence type="ECO:0000259" key="5">
    <source>
        <dbReference type="Pfam" id="PF17853"/>
    </source>
</evidence>
<sequence length="434" mass="45553">MTRVTSRSAGRSPRSAPSRAARCHHPAVPATPPDLPVPGRPADAPDAPDADRLDAVARAAAQDAGGIDPALLGDFLDAVWRAVVEGRRLSAPRIARYRDVGGKAATSGVALRALLDLYLSAAWRLWRHLPPIAGAAGDPEGVVTAGEVVLRASDDAVAALTEGYQLARRQLVRREESDRREFVDDLLAGTADVTGLLRRAPRFGLDLTGPHAVCVVRAGAPFRDGSAQVATVERRLHGGVADADPLVATKDGALVVVFAAPDRAAVDEVVLRLRDALGSPHRTGWRAGVGRPAAGGSGVVASFEQARRALDLGARLGAGDPGRDPVADAADLLVHDVLLRDHAVARDLVESTLAPLRQVRGGVEPVLVTLEAYLDSGGNATEAARRLHLSVRAVTYRLARVRDLTGIDATRPEQRFGLQAAVLAARAMGWPGEG</sequence>
<feature type="region of interest" description="Disordered" evidence="2">
    <location>
        <begin position="1"/>
        <end position="49"/>
    </location>
</feature>
<feature type="compositionally biased region" description="Low complexity" evidence="2">
    <location>
        <begin position="1"/>
        <end position="20"/>
    </location>
</feature>
<feature type="compositionally biased region" description="Pro residues" evidence="2">
    <location>
        <begin position="29"/>
        <end position="39"/>
    </location>
</feature>
<evidence type="ECO:0000313" key="7">
    <source>
        <dbReference type="Proteomes" id="UP000001116"/>
    </source>
</evidence>
<dbReference type="InterPro" id="IPR041522">
    <property type="entry name" value="CdaR_GGDEF"/>
</dbReference>
<dbReference type="InterPro" id="IPR025751">
    <property type="entry name" value="RsbRD_N_dom"/>
</dbReference>
<dbReference type="EMBL" id="CP000750">
    <property type="protein sequence ID" value="ABS03382.1"/>
    <property type="molecule type" value="Genomic_DNA"/>
</dbReference>
<name>A6W993_KINRD</name>
<keyword evidence="7" id="KW-1185">Reference proteome</keyword>
<dbReference type="PANTHER" id="PTHR33744">
    <property type="entry name" value="CARBOHYDRATE DIACID REGULATOR"/>
    <property type="match status" value="1"/>
</dbReference>
<accession>A6W993</accession>
<dbReference type="Proteomes" id="UP000001116">
    <property type="component" value="Chromosome"/>
</dbReference>
<dbReference type="KEGG" id="kra:Krad_1896"/>
<reference evidence="7" key="1">
    <citation type="journal article" date="2008" name="PLoS ONE">
        <title>Survival in nuclear waste, extreme resistance, and potential applications gleaned from the genome sequence of Kineococcus radiotolerans SRS30216.</title>
        <authorList>
            <person name="Bagwell C.E."/>
            <person name="Bhat S."/>
            <person name="Hawkins G.M."/>
            <person name="Smith B.W."/>
            <person name="Biswas T."/>
            <person name="Hoover T.R."/>
            <person name="Saunders E."/>
            <person name="Han C.S."/>
            <person name="Tsodikov O.V."/>
            <person name="Shimkets L.J."/>
        </authorList>
    </citation>
    <scope>NUCLEOTIDE SEQUENCE [LARGE SCALE GENOMIC DNA]</scope>
    <source>
        <strain evidence="7">ATCC BAA-149 / DSM 14245 / SRS30216</strain>
    </source>
</reference>
<dbReference type="HOGENOM" id="CLU_039160_0_0_11"/>
<dbReference type="Pfam" id="PF14361">
    <property type="entry name" value="RsbRD_N"/>
    <property type="match status" value="1"/>
</dbReference>
<dbReference type="InterPro" id="IPR042070">
    <property type="entry name" value="PucR_C-HTH_sf"/>
</dbReference>
<comment type="similarity">
    <text evidence="1">Belongs to the CdaR family.</text>
</comment>
<evidence type="ECO:0000313" key="6">
    <source>
        <dbReference type="EMBL" id="ABS03382.1"/>
    </source>
</evidence>
<feature type="domain" description="PucR C-terminal helix-turn-helix" evidence="3">
    <location>
        <begin position="367"/>
        <end position="424"/>
    </location>
</feature>
<dbReference type="Gene3D" id="1.10.10.2840">
    <property type="entry name" value="PucR C-terminal helix-turn-helix domain"/>
    <property type="match status" value="1"/>
</dbReference>
<dbReference type="eggNOG" id="COG3835">
    <property type="taxonomic scope" value="Bacteria"/>
</dbReference>
<evidence type="ECO:0000256" key="1">
    <source>
        <dbReference type="ARBA" id="ARBA00006754"/>
    </source>
</evidence>
<dbReference type="Pfam" id="PF17853">
    <property type="entry name" value="GGDEF_2"/>
    <property type="match status" value="1"/>
</dbReference>
<dbReference type="STRING" id="266940.Krad_1896"/>
<dbReference type="PANTHER" id="PTHR33744:SF1">
    <property type="entry name" value="DNA-BINDING TRANSCRIPTIONAL ACTIVATOR ADER"/>
    <property type="match status" value="1"/>
</dbReference>
<dbReference type="InterPro" id="IPR025736">
    <property type="entry name" value="PucR_C-HTH_dom"/>
</dbReference>
<gene>
    <name evidence="6" type="ordered locus">Krad_1896</name>
</gene>